<dbReference type="AlphaFoldDB" id="A0A1R2CX59"/>
<proteinExistence type="predicted"/>
<evidence type="ECO:0000313" key="1">
    <source>
        <dbReference type="EMBL" id="OMJ93598.1"/>
    </source>
</evidence>
<name>A0A1R2CX59_9CILI</name>
<sequence length="429" mass="48996">MSAASLQLSKLASLPQANYQKGAEILINPTRRSPYLKTCQQTASSISIFPTKTKNSDLICPNCSSPIFLISSQLNPSDSSVTSSCESYPNNLPLPSLSQNFSEAEKDNKFTQEASTQTLENLQLQRKFSINSPIPEEKLGRSSGSFVRSSKSKRNSVCVTDFSLNAFKAAIGSRELLVEPEKSVKTDKPGQSSGESNPFDIQSRLFQSKLSKLNVFHRSQPKIKKPKIFTIEHFEGISIIPEINCYYYAEQEMELEIFHDINWIQILDEVTYPGVNIDKCTKKKHLKISSNSKMSFNPKQKLLSLCQQENTFKGIFHNKLNIQCEVLDIEIFPKQNQSASNMKFRNRRDSRESIRSSATMSSHIFNRDPMKDFFILLCQCIKLNAQNRDELGRFPVDSLYQKAIQEHIPFSKWYDYIKERTILNKNHKN</sequence>
<dbReference type="OrthoDB" id="302708at2759"/>
<evidence type="ECO:0000313" key="2">
    <source>
        <dbReference type="Proteomes" id="UP000187209"/>
    </source>
</evidence>
<organism evidence="1 2">
    <name type="scientific">Stentor coeruleus</name>
    <dbReference type="NCBI Taxonomy" id="5963"/>
    <lineage>
        <taxon>Eukaryota</taxon>
        <taxon>Sar</taxon>
        <taxon>Alveolata</taxon>
        <taxon>Ciliophora</taxon>
        <taxon>Postciliodesmatophora</taxon>
        <taxon>Heterotrichea</taxon>
        <taxon>Heterotrichida</taxon>
        <taxon>Stentoridae</taxon>
        <taxon>Stentor</taxon>
    </lineage>
</organism>
<comment type="caution">
    <text evidence="1">The sequence shown here is derived from an EMBL/GenBank/DDBJ whole genome shotgun (WGS) entry which is preliminary data.</text>
</comment>
<gene>
    <name evidence="1" type="ORF">SteCoe_3436</name>
</gene>
<reference evidence="1 2" key="1">
    <citation type="submission" date="2016-11" db="EMBL/GenBank/DDBJ databases">
        <title>The macronuclear genome of Stentor coeruleus: a giant cell with tiny introns.</title>
        <authorList>
            <person name="Slabodnick M."/>
            <person name="Ruby J.G."/>
            <person name="Reiff S.B."/>
            <person name="Swart E.C."/>
            <person name="Gosai S."/>
            <person name="Prabakaran S."/>
            <person name="Witkowska E."/>
            <person name="Larue G.E."/>
            <person name="Fisher S."/>
            <person name="Freeman R.M."/>
            <person name="Gunawardena J."/>
            <person name="Chu W."/>
            <person name="Stover N.A."/>
            <person name="Gregory B.D."/>
            <person name="Nowacki M."/>
            <person name="Derisi J."/>
            <person name="Roy S.W."/>
            <person name="Marshall W.F."/>
            <person name="Sood P."/>
        </authorList>
    </citation>
    <scope>NUCLEOTIDE SEQUENCE [LARGE SCALE GENOMIC DNA]</scope>
    <source>
        <strain evidence="1">WM001</strain>
    </source>
</reference>
<dbReference type="Proteomes" id="UP000187209">
    <property type="component" value="Unassembled WGS sequence"/>
</dbReference>
<protein>
    <submittedName>
        <fullName evidence="1">Uncharacterized protein</fullName>
    </submittedName>
</protein>
<dbReference type="EMBL" id="MPUH01000040">
    <property type="protein sequence ID" value="OMJ93598.1"/>
    <property type="molecule type" value="Genomic_DNA"/>
</dbReference>
<keyword evidence="2" id="KW-1185">Reference proteome</keyword>
<accession>A0A1R2CX59</accession>